<evidence type="ECO:0000313" key="3">
    <source>
        <dbReference type="EMBL" id="KAJ5156318.1"/>
    </source>
</evidence>
<gene>
    <name evidence="3" type="ORF">N7492_009121</name>
</gene>
<feature type="compositionally biased region" description="Low complexity" evidence="1">
    <location>
        <begin position="137"/>
        <end position="157"/>
    </location>
</feature>
<proteinExistence type="predicted"/>
<name>A0A9W9HTF1_9EURO</name>
<protein>
    <recommendedName>
        <fullName evidence="5">Siderophore biosynthesis enzyme</fullName>
    </recommendedName>
</protein>
<evidence type="ECO:0008006" key="5">
    <source>
        <dbReference type="Google" id="ProtNLM"/>
    </source>
</evidence>
<dbReference type="EMBL" id="JAPQKO010000006">
    <property type="protein sequence ID" value="KAJ5156318.1"/>
    <property type="molecule type" value="Genomic_DNA"/>
</dbReference>
<feature type="region of interest" description="Disordered" evidence="1">
    <location>
        <begin position="89"/>
        <end position="123"/>
    </location>
</feature>
<organism evidence="3 4">
    <name type="scientific">Penicillium capsulatum</name>
    <dbReference type="NCBI Taxonomy" id="69766"/>
    <lineage>
        <taxon>Eukaryota</taxon>
        <taxon>Fungi</taxon>
        <taxon>Dikarya</taxon>
        <taxon>Ascomycota</taxon>
        <taxon>Pezizomycotina</taxon>
        <taxon>Eurotiomycetes</taxon>
        <taxon>Eurotiomycetidae</taxon>
        <taxon>Eurotiales</taxon>
        <taxon>Aspergillaceae</taxon>
        <taxon>Penicillium</taxon>
    </lineage>
</organism>
<keyword evidence="4" id="KW-1185">Reference proteome</keyword>
<feature type="region of interest" description="Disordered" evidence="1">
    <location>
        <begin position="137"/>
        <end position="161"/>
    </location>
</feature>
<feature type="chain" id="PRO_5040723774" description="Siderophore biosynthesis enzyme" evidence="2">
    <location>
        <begin position="19"/>
        <end position="183"/>
    </location>
</feature>
<accession>A0A9W9HTF1</accession>
<evidence type="ECO:0000256" key="1">
    <source>
        <dbReference type="SAM" id="MobiDB-lite"/>
    </source>
</evidence>
<dbReference type="Proteomes" id="UP001146351">
    <property type="component" value="Unassembled WGS sequence"/>
</dbReference>
<dbReference type="AlphaFoldDB" id="A0A9W9HTF1"/>
<comment type="caution">
    <text evidence="3">The sequence shown here is derived from an EMBL/GenBank/DDBJ whole genome shotgun (WGS) entry which is preliminary data.</text>
</comment>
<feature type="signal peptide" evidence="2">
    <location>
        <begin position="1"/>
        <end position="18"/>
    </location>
</feature>
<sequence>MRPAALPIVLGLIGLSAARTDLDGCVSSRTTNQWHEASMIWYVPDSGEICDIPDCGGGRAPSKPDAPGCGSVSATPSYLPGWGPSGKLAATTSTVSQTTSTGSTHTTGSADTTASTSSSAGSMVTAAPTISVSMSTKTSMNSASGSSTSSAPTSSSTDNAAVTSGSNIAAALGVAAVLGAIAL</sequence>
<keyword evidence="2" id="KW-0732">Signal</keyword>
<dbReference type="OrthoDB" id="3942074at2759"/>
<reference evidence="3" key="2">
    <citation type="journal article" date="2023" name="IMA Fungus">
        <title>Comparative genomic study of the Penicillium genus elucidates a diverse pangenome and 15 lateral gene transfer events.</title>
        <authorList>
            <person name="Petersen C."/>
            <person name="Sorensen T."/>
            <person name="Nielsen M.R."/>
            <person name="Sondergaard T.E."/>
            <person name="Sorensen J.L."/>
            <person name="Fitzpatrick D.A."/>
            <person name="Frisvad J.C."/>
            <person name="Nielsen K.L."/>
        </authorList>
    </citation>
    <scope>NUCLEOTIDE SEQUENCE</scope>
    <source>
        <strain evidence="3">IBT 21917</strain>
    </source>
</reference>
<evidence type="ECO:0000313" key="4">
    <source>
        <dbReference type="Proteomes" id="UP001146351"/>
    </source>
</evidence>
<evidence type="ECO:0000256" key="2">
    <source>
        <dbReference type="SAM" id="SignalP"/>
    </source>
</evidence>
<reference evidence="3" key="1">
    <citation type="submission" date="2022-11" db="EMBL/GenBank/DDBJ databases">
        <authorList>
            <person name="Petersen C."/>
        </authorList>
    </citation>
    <scope>NUCLEOTIDE SEQUENCE</scope>
    <source>
        <strain evidence="3">IBT 21917</strain>
    </source>
</reference>